<dbReference type="SUPFAM" id="SSF56112">
    <property type="entry name" value="Protein kinase-like (PK-like)"/>
    <property type="match status" value="1"/>
</dbReference>
<dbReference type="CDD" id="cd14014">
    <property type="entry name" value="STKc_PknB_like"/>
    <property type="match status" value="1"/>
</dbReference>
<feature type="domain" description="PASTA" evidence="12">
    <location>
        <begin position="503"/>
        <end position="569"/>
    </location>
</feature>
<dbReference type="InterPro" id="IPR000719">
    <property type="entry name" value="Prot_kinase_dom"/>
</dbReference>
<organism evidence="13 14">
    <name type="scientific">Lactobacillus psittaci DSM 15354</name>
    <dbReference type="NCBI Taxonomy" id="1122152"/>
    <lineage>
        <taxon>Bacteria</taxon>
        <taxon>Bacillati</taxon>
        <taxon>Bacillota</taxon>
        <taxon>Bacilli</taxon>
        <taxon>Lactobacillales</taxon>
        <taxon>Lactobacillaceae</taxon>
        <taxon>Lactobacillus</taxon>
    </lineage>
</organism>
<dbReference type="OrthoDB" id="9788659at2"/>
<dbReference type="NCBIfam" id="NF033483">
    <property type="entry name" value="PknB_PASTA_kin"/>
    <property type="match status" value="1"/>
</dbReference>
<dbReference type="PANTHER" id="PTHR43289">
    <property type="entry name" value="MITOGEN-ACTIVATED PROTEIN KINASE KINASE KINASE 20-RELATED"/>
    <property type="match status" value="1"/>
</dbReference>
<evidence type="ECO:0000313" key="14">
    <source>
        <dbReference type="Proteomes" id="UP000051931"/>
    </source>
</evidence>
<evidence type="ECO:0000256" key="8">
    <source>
        <dbReference type="ARBA" id="ARBA00048679"/>
    </source>
</evidence>
<keyword evidence="3" id="KW-0808">Transferase</keyword>
<feature type="domain" description="Protein kinase" evidence="11">
    <location>
        <begin position="12"/>
        <end position="282"/>
    </location>
</feature>
<dbReference type="Gene3D" id="3.30.10.20">
    <property type="match status" value="3"/>
</dbReference>
<evidence type="ECO:0000259" key="12">
    <source>
        <dbReference type="PROSITE" id="PS51178"/>
    </source>
</evidence>
<comment type="caution">
    <text evidence="13">The sequence shown here is derived from an EMBL/GenBank/DDBJ whole genome shotgun (WGS) entry which is preliminary data.</text>
</comment>
<accession>A0A0R1S5S5</accession>
<dbReference type="Proteomes" id="UP000051931">
    <property type="component" value="Unassembled WGS sequence"/>
</dbReference>
<keyword evidence="4 9" id="KW-0547">Nucleotide-binding</keyword>
<dbReference type="EMBL" id="AZFB01000001">
    <property type="protein sequence ID" value="KRL63977.1"/>
    <property type="molecule type" value="Genomic_DNA"/>
</dbReference>
<dbReference type="FunFam" id="3.30.200.20:FF:000035">
    <property type="entry name" value="Serine/threonine protein kinase Stk1"/>
    <property type="match status" value="1"/>
</dbReference>
<keyword evidence="5 13" id="KW-0418">Kinase</keyword>
<evidence type="ECO:0000256" key="4">
    <source>
        <dbReference type="ARBA" id="ARBA00022741"/>
    </source>
</evidence>
<keyword evidence="10" id="KW-1133">Transmembrane helix</keyword>
<dbReference type="STRING" id="1122152.GCA_000425905_00454"/>
<protein>
    <recommendedName>
        <fullName evidence="1">non-specific serine/threonine protein kinase</fullName>
        <ecNumber evidence="1">2.7.11.1</ecNumber>
    </recommendedName>
</protein>
<dbReference type="Pfam" id="PF03793">
    <property type="entry name" value="PASTA"/>
    <property type="match status" value="3"/>
</dbReference>
<reference evidence="13 14" key="1">
    <citation type="journal article" date="2015" name="Genome Announc.">
        <title>Expanding the biotechnology potential of lactobacilli through comparative genomics of 213 strains and associated genera.</title>
        <authorList>
            <person name="Sun Z."/>
            <person name="Harris H.M."/>
            <person name="McCann A."/>
            <person name="Guo C."/>
            <person name="Argimon S."/>
            <person name="Zhang W."/>
            <person name="Yang X."/>
            <person name="Jeffery I.B."/>
            <person name="Cooney J.C."/>
            <person name="Kagawa T.F."/>
            <person name="Liu W."/>
            <person name="Song Y."/>
            <person name="Salvetti E."/>
            <person name="Wrobel A."/>
            <person name="Rasinkangas P."/>
            <person name="Parkhill J."/>
            <person name="Rea M.C."/>
            <person name="O'Sullivan O."/>
            <person name="Ritari J."/>
            <person name="Douillard F.P."/>
            <person name="Paul Ross R."/>
            <person name="Yang R."/>
            <person name="Briner A.E."/>
            <person name="Felis G.E."/>
            <person name="de Vos W.M."/>
            <person name="Barrangou R."/>
            <person name="Klaenhammer T.R."/>
            <person name="Caufield P.W."/>
            <person name="Cui Y."/>
            <person name="Zhang H."/>
            <person name="O'Toole P.W."/>
        </authorList>
    </citation>
    <scope>NUCLEOTIDE SEQUENCE [LARGE SCALE GENOMIC DNA]</scope>
    <source>
        <strain evidence="13 14">DSM 15354</strain>
    </source>
</reference>
<evidence type="ECO:0000256" key="7">
    <source>
        <dbReference type="ARBA" id="ARBA00047899"/>
    </source>
</evidence>
<evidence type="ECO:0000256" key="1">
    <source>
        <dbReference type="ARBA" id="ARBA00012513"/>
    </source>
</evidence>
<dbReference type="RefSeq" id="WP_027824654.1">
    <property type="nucleotide sequence ID" value="NZ_AUEI01000004.1"/>
</dbReference>
<dbReference type="eggNOG" id="COG0515">
    <property type="taxonomic scope" value="Bacteria"/>
</dbReference>
<keyword evidence="6 9" id="KW-0067">ATP-binding</keyword>
<dbReference type="PROSITE" id="PS00107">
    <property type="entry name" value="PROTEIN_KINASE_ATP"/>
    <property type="match status" value="1"/>
</dbReference>
<dbReference type="InterPro" id="IPR011009">
    <property type="entry name" value="Kinase-like_dom_sf"/>
</dbReference>
<feature type="domain" description="PASTA" evidence="12">
    <location>
        <begin position="430"/>
        <end position="496"/>
    </location>
</feature>
<dbReference type="InterPro" id="IPR017441">
    <property type="entry name" value="Protein_kinase_ATP_BS"/>
</dbReference>
<keyword evidence="14" id="KW-1185">Reference proteome</keyword>
<proteinExistence type="predicted"/>
<dbReference type="GO" id="GO:0004674">
    <property type="term" value="F:protein serine/threonine kinase activity"/>
    <property type="evidence" value="ECO:0007669"/>
    <property type="project" value="UniProtKB-KW"/>
</dbReference>
<feature type="binding site" evidence="9">
    <location>
        <position position="41"/>
    </location>
    <ligand>
        <name>ATP</name>
        <dbReference type="ChEBI" id="CHEBI:30616"/>
    </ligand>
</feature>
<dbReference type="PATRIC" id="fig|1122152.4.peg.228"/>
<keyword evidence="10" id="KW-0812">Transmembrane</keyword>
<dbReference type="SUPFAM" id="SSF54184">
    <property type="entry name" value="Penicillin-binding protein 2x (pbp-2x), c-terminal domain"/>
    <property type="match status" value="1"/>
</dbReference>
<dbReference type="SMART" id="SM00220">
    <property type="entry name" value="S_TKc"/>
    <property type="match status" value="1"/>
</dbReference>
<comment type="catalytic activity">
    <reaction evidence="8">
        <text>L-seryl-[protein] + ATP = O-phospho-L-seryl-[protein] + ADP + H(+)</text>
        <dbReference type="Rhea" id="RHEA:17989"/>
        <dbReference type="Rhea" id="RHEA-COMP:9863"/>
        <dbReference type="Rhea" id="RHEA-COMP:11604"/>
        <dbReference type="ChEBI" id="CHEBI:15378"/>
        <dbReference type="ChEBI" id="CHEBI:29999"/>
        <dbReference type="ChEBI" id="CHEBI:30616"/>
        <dbReference type="ChEBI" id="CHEBI:83421"/>
        <dbReference type="ChEBI" id="CHEBI:456216"/>
        <dbReference type="EC" id="2.7.11.1"/>
    </reaction>
</comment>
<dbReference type="PROSITE" id="PS51178">
    <property type="entry name" value="PASTA"/>
    <property type="match status" value="3"/>
</dbReference>
<dbReference type="EC" id="2.7.11.1" evidence="1"/>
<dbReference type="GO" id="GO:0005524">
    <property type="term" value="F:ATP binding"/>
    <property type="evidence" value="ECO:0007669"/>
    <property type="project" value="UniProtKB-UniRule"/>
</dbReference>
<dbReference type="CDD" id="cd06577">
    <property type="entry name" value="PASTA_pknB"/>
    <property type="match status" value="3"/>
</dbReference>
<dbReference type="Gene3D" id="2.60.40.2560">
    <property type="match status" value="1"/>
</dbReference>
<evidence type="ECO:0000256" key="2">
    <source>
        <dbReference type="ARBA" id="ARBA00022527"/>
    </source>
</evidence>
<name>A0A0R1S5S5_9LACO</name>
<keyword evidence="10" id="KW-0472">Membrane</keyword>
<dbReference type="Pfam" id="PF00069">
    <property type="entry name" value="Pkinase"/>
    <property type="match status" value="1"/>
</dbReference>
<dbReference type="PROSITE" id="PS50011">
    <property type="entry name" value="PROTEIN_KINASE_DOM"/>
    <property type="match status" value="1"/>
</dbReference>
<gene>
    <name evidence="13" type="ORF">FC23_GL000225</name>
</gene>
<evidence type="ECO:0000313" key="13">
    <source>
        <dbReference type="EMBL" id="KRL63977.1"/>
    </source>
</evidence>
<evidence type="ECO:0000256" key="6">
    <source>
        <dbReference type="ARBA" id="ARBA00022840"/>
    </source>
</evidence>
<feature type="domain" description="PASTA" evidence="12">
    <location>
        <begin position="362"/>
        <end position="429"/>
    </location>
</feature>
<dbReference type="Gene3D" id="1.10.510.10">
    <property type="entry name" value="Transferase(Phosphotransferase) domain 1"/>
    <property type="match status" value="1"/>
</dbReference>
<evidence type="ECO:0000256" key="10">
    <source>
        <dbReference type="SAM" id="Phobius"/>
    </source>
</evidence>
<comment type="catalytic activity">
    <reaction evidence="7">
        <text>L-threonyl-[protein] + ATP = O-phospho-L-threonyl-[protein] + ADP + H(+)</text>
        <dbReference type="Rhea" id="RHEA:46608"/>
        <dbReference type="Rhea" id="RHEA-COMP:11060"/>
        <dbReference type="Rhea" id="RHEA-COMP:11605"/>
        <dbReference type="ChEBI" id="CHEBI:15378"/>
        <dbReference type="ChEBI" id="CHEBI:30013"/>
        <dbReference type="ChEBI" id="CHEBI:30616"/>
        <dbReference type="ChEBI" id="CHEBI:61977"/>
        <dbReference type="ChEBI" id="CHEBI:456216"/>
        <dbReference type="EC" id="2.7.11.1"/>
    </reaction>
</comment>
<keyword evidence="2" id="KW-0723">Serine/threonine-protein kinase</keyword>
<dbReference type="SMART" id="SM00740">
    <property type="entry name" value="PASTA"/>
    <property type="match status" value="3"/>
</dbReference>
<dbReference type="PROSITE" id="PS00108">
    <property type="entry name" value="PROTEIN_KINASE_ST"/>
    <property type="match status" value="1"/>
</dbReference>
<feature type="transmembrane region" description="Helical" evidence="10">
    <location>
        <begin position="340"/>
        <end position="360"/>
    </location>
</feature>
<dbReference type="InterPro" id="IPR008271">
    <property type="entry name" value="Ser/Thr_kinase_AS"/>
</dbReference>
<dbReference type="InterPro" id="IPR005543">
    <property type="entry name" value="PASTA_dom"/>
</dbReference>
<evidence type="ECO:0000259" key="11">
    <source>
        <dbReference type="PROSITE" id="PS50011"/>
    </source>
</evidence>
<evidence type="ECO:0000256" key="9">
    <source>
        <dbReference type="PROSITE-ProRule" id="PRU10141"/>
    </source>
</evidence>
<evidence type="ECO:0000256" key="5">
    <source>
        <dbReference type="ARBA" id="ARBA00022777"/>
    </source>
</evidence>
<dbReference type="FunFam" id="1.10.510.10:FF:000021">
    <property type="entry name" value="Serine/threonine protein kinase"/>
    <property type="match status" value="1"/>
</dbReference>
<dbReference type="AlphaFoldDB" id="A0A0R1S5S5"/>
<dbReference type="PANTHER" id="PTHR43289:SF34">
    <property type="entry name" value="SERINE_THREONINE-PROTEIN KINASE YBDM-RELATED"/>
    <property type="match status" value="1"/>
</dbReference>
<sequence>MITQGYLLGERYKILDTLGEGGMANVYLAEDIILQRKVAVKVLRLDLQRDPQTLHRFRREALATSELSHPNIVSVLDIGTDQGSPYMVMEYVKGPDLHQYLHDHYPLPFDLIIKIMDQILSAVALAHKHNVIHRDLKPENILIDENGKIKIADFGIAVALNQSTITQTNSTMGSVHYMSPEQTRGGMVTKQSDIYSLGIILYELIAGKVPFGGDSPISIALKHTHEPIPSLTKQNPAVPQALENVVLKATAKDPRDRYRSVIDMRSDLDTSLDPKRALEPVFLPQHDPNIEETRVLPVLIKDHAEEMSQANQNDKKAKNKKPASDKQKKGFWRNFYEHKFWFLGSIFSVIVILLILLLALGGRNSTQVPDLTNFTQSQARDSLNAAGLEIGDVSYQHSDKVEKGHIISSLPNKGSTIQRGQTVDLIISSGSGKTEVPDVTGLTYNQAKKKLTKLGFSVSREDSYSDSTKGTVINQSILAGEKVGASETTITLIVSRGKKSKPKSKTVKLRDLVGYSLKSVQDYAQENGLILKTEEQYSDSIDNGLVITQNPEPGSTLSKGDTLTVTVSKGKQSSTNNSEKITKSFTVDYDLNNANNGQGNHVQIYIADDSHQIENIYRDQYIKQDTNFSIPFEISKGTGTLIVVKDGTTIINERINK</sequence>
<evidence type="ECO:0000256" key="3">
    <source>
        <dbReference type="ARBA" id="ARBA00022679"/>
    </source>
</evidence>
<dbReference type="Gene3D" id="3.30.200.20">
    <property type="entry name" value="Phosphorylase Kinase, domain 1"/>
    <property type="match status" value="1"/>
</dbReference>